<dbReference type="EMBL" id="AE017285">
    <property type="protein sequence ID" value="AAS94621.1"/>
    <property type="molecule type" value="Genomic_DNA"/>
</dbReference>
<dbReference type="Proteomes" id="UP000002194">
    <property type="component" value="Chromosome"/>
</dbReference>
<keyword evidence="2" id="KW-1185">Reference proteome</keyword>
<evidence type="ECO:0000313" key="1">
    <source>
        <dbReference type="EMBL" id="AAS94621.1"/>
    </source>
</evidence>
<dbReference type="AlphaFoldDB" id="Q72FS6"/>
<gene>
    <name evidence="1" type="ordered locus">DVU_0137</name>
</gene>
<proteinExistence type="predicted"/>
<dbReference type="PaxDb" id="882-DVU_0137"/>
<dbReference type="KEGG" id="dvu:DVU_0137"/>
<evidence type="ECO:0000313" key="2">
    <source>
        <dbReference type="Proteomes" id="UP000002194"/>
    </source>
</evidence>
<dbReference type="HOGENOM" id="CLU_3269125_0_0_7"/>
<sequence>MMPSTYHALHRENNGKRRLIIAAGVQAAVAIRHETGNLRSP</sequence>
<dbReference type="STRING" id="882.DVU_0137"/>
<organism evidence="1 2">
    <name type="scientific">Nitratidesulfovibrio vulgaris (strain ATCC 29579 / DSM 644 / CCUG 34227 / NCIMB 8303 / VKM B-1760 / Hildenborough)</name>
    <name type="common">Desulfovibrio vulgaris</name>
    <dbReference type="NCBI Taxonomy" id="882"/>
    <lineage>
        <taxon>Bacteria</taxon>
        <taxon>Pseudomonadati</taxon>
        <taxon>Thermodesulfobacteriota</taxon>
        <taxon>Desulfovibrionia</taxon>
        <taxon>Desulfovibrionales</taxon>
        <taxon>Desulfovibrionaceae</taxon>
        <taxon>Nitratidesulfovibrio</taxon>
    </lineage>
</organism>
<protein>
    <submittedName>
        <fullName evidence="1">Uncharacterized protein</fullName>
    </submittedName>
</protein>
<name>Q72FS6_NITV2</name>
<dbReference type="EnsemblBacteria" id="AAS94621">
    <property type="protein sequence ID" value="AAS94621"/>
    <property type="gene ID" value="DVU_0137"/>
</dbReference>
<accession>Q72FS6</accession>
<reference evidence="1 2" key="1">
    <citation type="journal article" date="2004" name="Nat. Biotechnol.">
        <title>The genome sequence of the anaerobic, sulfate-reducing bacterium Desulfovibrio vulgaris Hildenborough.</title>
        <authorList>
            <person name="Heidelberg J.F."/>
            <person name="Seshadri R."/>
            <person name="Haveman S.A."/>
            <person name="Hemme C.L."/>
            <person name="Paulsen I.T."/>
            <person name="Kolonay J.F."/>
            <person name="Eisen J.A."/>
            <person name="Ward N."/>
            <person name="Methe B."/>
            <person name="Brinkac L.M."/>
            <person name="Daugherty S.C."/>
            <person name="Deboy R.T."/>
            <person name="Dodson R.J."/>
            <person name="Durkin A.S."/>
            <person name="Madupu R."/>
            <person name="Nelson W.C."/>
            <person name="Sullivan S.A."/>
            <person name="Fouts D."/>
            <person name="Haft D.H."/>
            <person name="Selengut J."/>
            <person name="Peterson J.D."/>
            <person name="Davidsen T.M."/>
            <person name="Zafar N."/>
            <person name="Zhou L."/>
            <person name="Radune D."/>
            <person name="Dimitrov G."/>
            <person name="Hance M."/>
            <person name="Tran K."/>
            <person name="Khouri H."/>
            <person name="Gill J."/>
            <person name="Utterback T.R."/>
            <person name="Feldblyum T.V."/>
            <person name="Wall J.D."/>
            <person name="Voordouw G."/>
            <person name="Fraser C.M."/>
        </authorList>
    </citation>
    <scope>NUCLEOTIDE SEQUENCE [LARGE SCALE GENOMIC DNA]</scope>
    <source>
        <strain evidence="2">ATCC 29579 / DSM 644 / NCIMB 8303 / VKM B-1760 / Hildenborough</strain>
    </source>
</reference>